<dbReference type="GO" id="GO:0006086">
    <property type="term" value="P:pyruvate decarboxylation to acetyl-CoA"/>
    <property type="evidence" value="ECO:0007669"/>
    <property type="project" value="InterPro"/>
</dbReference>
<name>A0A6J4UI00_9BACT</name>
<keyword evidence="3 8" id="KW-0808">Transferase</keyword>
<dbReference type="InterPro" id="IPR023213">
    <property type="entry name" value="CAT-like_dom_sf"/>
</dbReference>
<feature type="compositionally biased region" description="Low complexity" evidence="6">
    <location>
        <begin position="1"/>
        <end position="39"/>
    </location>
</feature>
<dbReference type="InterPro" id="IPR001078">
    <property type="entry name" value="2-oxoacid_DH_actylTfrase"/>
</dbReference>
<dbReference type="PANTHER" id="PTHR23151:SF90">
    <property type="entry name" value="DIHYDROLIPOYLLYSINE-RESIDUE ACETYLTRANSFERASE COMPONENT OF PYRUVATE DEHYDROGENASE COMPLEX, MITOCHONDRIAL-RELATED"/>
    <property type="match status" value="1"/>
</dbReference>
<evidence type="ECO:0000256" key="2">
    <source>
        <dbReference type="ARBA" id="ARBA00007317"/>
    </source>
</evidence>
<keyword evidence="5 8" id="KW-0012">Acyltransferase</keyword>
<comment type="cofactor">
    <cofactor evidence="1">
        <name>(R)-lipoate</name>
        <dbReference type="ChEBI" id="CHEBI:83088"/>
    </cofactor>
</comment>
<evidence type="ECO:0000256" key="4">
    <source>
        <dbReference type="ARBA" id="ARBA00022823"/>
    </source>
</evidence>
<comment type="similarity">
    <text evidence="2">Belongs to the 2-oxoacid dehydrogenase family.</text>
</comment>
<dbReference type="EC" id="2.3.1.12" evidence="8"/>
<evidence type="ECO:0000259" key="7">
    <source>
        <dbReference type="Pfam" id="PF00198"/>
    </source>
</evidence>
<dbReference type="EMBL" id="CADCWM010000183">
    <property type="protein sequence ID" value="CAA9547810.1"/>
    <property type="molecule type" value="Genomic_DNA"/>
</dbReference>
<accession>A0A6J4UI00</accession>
<evidence type="ECO:0000256" key="6">
    <source>
        <dbReference type="SAM" id="MobiDB-lite"/>
    </source>
</evidence>
<dbReference type="PANTHER" id="PTHR23151">
    <property type="entry name" value="DIHYDROLIPOAMIDE ACETYL/SUCCINYL-TRANSFERASE-RELATED"/>
    <property type="match status" value="1"/>
</dbReference>
<evidence type="ECO:0000256" key="5">
    <source>
        <dbReference type="ARBA" id="ARBA00023315"/>
    </source>
</evidence>
<keyword evidence="8" id="KW-0670">Pyruvate</keyword>
<proteinExistence type="inferred from homology"/>
<feature type="domain" description="2-oxoacid dehydrogenase acyltransferase catalytic" evidence="7">
    <location>
        <begin position="42"/>
        <end position="273"/>
    </location>
</feature>
<sequence length="274" mass="28778">VEAFLAQPKAPEAAQAPPAQAAPAAAPSPQTIAAQTPAPDSGQRTPLSRMRAAIGRRMVESKTTIPHFYVSAEVDMTEALAWRQRLNETAAAAGESYKVSVNDMIVKACGLALVKFPNLNVSYVNAPGGDMIEHHEEINISVAVALKEGLIGPVVRNVDTKSLGTVAREANDLVNRAREGKLLPNEVTGGTFTVSNLGPFGVSEFIGVITPPQAAILAVGSSAQQPAVVGGEIVIRDRMTITISADHRVTDGAEAAQFVGEVRRLLEHPLALAL</sequence>
<evidence type="ECO:0000256" key="3">
    <source>
        <dbReference type="ARBA" id="ARBA00022679"/>
    </source>
</evidence>
<gene>
    <name evidence="8" type="ORF">AVDCRST_MAG88-542</name>
</gene>
<organism evidence="8">
    <name type="scientific">uncultured Thermomicrobiales bacterium</name>
    <dbReference type="NCBI Taxonomy" id="1645740"/>
    <lineage>
        <taxon>Bacteria</taxon>
        <taxon>Pseudomonadati</taxon>
        <taxon>Thermomicrobiota</taxon>
        <taxon>Thermomicrobia</taxon>
        <taxon>Thermomicrobiales</taxon>
        <taxon>environmental samples</taxon>
    </lineage>
</organism>
<feature type="region of interest" description="Disordered" evidence="6">
    <location>
        <begin position="1"/>
        <end position="46"/>
    </location>
</feature>
<dbReference type="AlphaFoldDB" id="A0A6J4UI00"/>
<dbReference type="FunFam" id="3.30.559.10:FF:000007">
    <property type="entry name" value="Dihydrolipoamide acetyltransferase component of pyruvate dehydrogenase complex"/>
    <property type="match status" value="1"/>
</dbReference>
<dbReference type="SUPFAM" id="SSF52777">
    <property type="entry name" value="CoA-dependent acyltransferases"/>
    <property type="match status" value="1"/>
</dbReference>
<dbReference type="Pfam" id="PF00198">
    <property type="entry name" value="2-oxoacid_dh"/>
    <property type="match status" value="1"/>
</dbReference>
<evidence type="ECO:0000313" key="8">
    <source>
        <dbReference type="EMBL" id="CAA9547810.1"/>
    </source>
</evidence>
<evidence type="ECO:0000256" key="1">
    <source>
        <dbReference type="ARBA" id="ARBA00001938"/>
    </source>
</evidence>
<dbReference type="GO" id="GO:0045254">
    <property type="term" value="C:pyruvate dehydrogenase complex"/>
    <property type="evidence" value="ECO:0007669"/>
    <property type="project" value="InterPro"/>
</dbReference>
<protein>
    <submittedName>
        <fullName evidence="8">Dihydrolipoamide acetyltransferase component of pyruvate dehydrogenase complex</fullName>
        <ecNumber evidence="8">2.3.1.12</ecNumber>
    </submittedName>
</protein>
<feature type="non-terminal residue" evidence="8">
    <location>
        <position position="1"/>
    </location>
</feature>
<reference evidence="8" key="1">
    <citation type="submission" date="2020-02" db="EMBL/GenBank/DDBJ databases">
        <authorList>
            <person name="Meier V. D."/>
        </authorList>
    </citation>
    <scope>NUCLEOTIDE SEQUENCE</scope>
    <source>
        <strain evidence="8">AVDCRST_MAG88</strain>
    </source>
</reference>
<keyword evidence="4" id="KW-0450">Lipoyl</keyword>
<dbReference type="InterPro" id="IPR045257">
    <property type="entry name" value="E2/Pdx1"/>
</dbReference>
<dbReference type="Gene3D" id="3.30.559.10">
    <property type="entry name" value="Chloramphenicol acetyltransferase-like domain"/>
    <property type="match status" value="1"/>
</dbReference>
<dbReference type="GO" id="GO:0004742">
    <property type="term" value="F:dihydrolipoyllysine-residue acetyltransferase activity"/>
    <property type="evidence" value="ECO:0007669"/>
    <property type="project" value="UniProtKB-EC"/>
</dbReference>